<accession>Q950P8</accession>
<dbReference type="GO" id="GO:0015986">
    <property type="term" value="P:proton motive force-driven ATP synthesis"/>
    <property type="evidence" value="ECO:0007669"/>
    <property type="project" value="InterPro"/>
</dbReference>
<keyword evidence="7 12" id="KW-0375">Hydrogen ion transport</keyword>
<keyword evidence="9 12" id="KW-0406">Ion transport</keyword>
<geneLocation type="mitochondrion" evidence="14"/>
<evidence type="ECO:0000256" key="12">
    <source>
        <dbReference type="RuleBase" id="RU004221"/>
    </source>
</evidence>
<dbReference type="PANTHER" id="PTHR10031:SF0">
    <property type="entry name" value="ATPASE PROTEIN 9"/>
    <property type="match status" value="1"/>
</dbReference>
<dbReference type="RefSeq" id="NP_150330.1">
    <property type="nucleotide sequence ID" value="NC_003053.1"/>
</dbReference>
<evidence type="ECO:0000313" key="14">
    <source>
        <dbReference type="EMBL" id="AAK84260.1"/>
    </source>
</evidence>
<keyword evidence="10 12" id="KW-0446">Lipid-binding</keyword>
<dbReference type="GeneID" id="803660"/>
<keyword evidence="4 12" id="KW-0813">Transport</keyword>
<reference evidence="14" key="2">
    <citation type="journal article" date="2002" name="Mol. Biol. Evol.">
        <title>Hyaloraphidium curvatum: a linear mitochondrial genome, tRNA editing, and an evolutionary link to lower fungi.</title>
        <authorList>
            <person name="Forget L."/>
            <person name="Ustinova J."/>
            <person name="Wang Z."/>
            <person name="Huss V.A."/>
            <person name="Franz Lang B."/>
        </authorList>
    </citation>
    <scope>NUCLEOTIDE SEQUENCE</scope>
    <source>
        <strain evidence="14">136</strain>
    </source>
</reference>
<evidence type="ECO:0000256" key="1">
    <source>
        <dbReference type="ARBA" id="ARBA00004141"/>
    </source>
</evidence>
<sequence>MTFDKMLMLGKLIGGGLATFGLAGAATGVGIVFAAYISGVSRNPSLKAELFNITILGFALVEALGLFSLMKSLMILFAF</sequence>
<dbReference type="EMBL" id="AF404306">
    <property type="protein sequence ID" value="AAK84260.1"/>
    <property type="molecule type" value="Genomic_DNA"/>
</dbReference>
<comment type="subcellular location">
    <subcellularLocation>
        <location evidence="1">Membrane</location>
        <topology evidence="1">Multi-pass membrane protein</topology>
    </subcellularLocation>
    <subcellularLocation>
        <location evidence="12">Mitochondrion membrane</location>
        <topology evidence="12">Multi-pass membrane protein</topology>
    </subcellularLocation>
</comment>
<dbReference type="InterPro" id="IPR035921">
    <property type="entry name" value="F/V-ATP_Csub_sf"/>
</dbReference>
<evidence type="ECO:0000256" key="6">
    <source>
        <dbReference type="ARBA" id="ARBA00022692"/>
    </source>
</evidence>
<dbReference type="SUPFAM" id="SSF81333">
    <property type="entry name" value="F1F0 ATP synthase subunit C"/>
    <property type="match status" value="1"/>
</dbReference>
<dbReference type="Pfam" id="PF00137">
    <property type="entry name" value="ATP-synt_C"/>
    <property type="match status" value="1"/>
</dbReference>
<protein>
    <recommendedName>
        <fullName evidence="3 12">ATP synthase subunit 9, mitochondrial</fullName>
    </recommendedName>
</protein>
<dbReference type="GO" id="GO:0008289">
    <property type="term" value="F:lipid binding"/>
    <property type="evidence" value="ECO:0007669"/>
    <property type="project" value="UniProtKB-KW"/>
</dbReference>
<dbReference type="HAMAP" id="MF_01396">
    <property type="entry name" value="ATP_synth_c_bact"/>
    <property type="match status" value="1"/>
</dbReference>
<dbReference type="GO" id="GO:0016787">
    <property type="term" value="F:hydrolase activity"/>
    <property type="evidence" value="ECO:0007669"/>
    <property type="project" value="UniProtKB-KW"/>
</dbReference>
<comment type="subunit">
    <text evidence="12">F-type ATPases have 2 components, CF(1) - the catalytic core - and CF(0) - the membrane proton channel. CF(1) has five subunits: alpha(3), beta(3), gamma(1), delta(1), epsilon(1). CF(0) has three main subunits: a, b and c.</text>
</comment>
<feature type="transmembrane region" description="Helical" evidence="12">
    <location>
        <begin position="12"/>
        <end position="38"/>
    </location>
</feature>
<feature type="domain" description="V-ATPase proteolipid subunit C-like" evidence="13">
    <location>
        <begin position="13"/>
        <end position="75"/>
    </location>
</feature>
<evidence type="ECO:0000256" key="3">
    <source>
        <dbReference type="ARBA" id="ARBA00019317"/>
    </source>
</evidence>
<dbReference type="InterPro" id="IPR002379">
    <property type="entry name" value="ATPase_proteolipid_c-like_dom"/>
</dbReference>
<evidence type="ECO:0000256" key="10">
    <source>
        <dbReference type="ARBA" id="ARBA00023121"/>
    </source>
</evidence>
<keyword evidence="14" id="KW-0378">Hydrolase</keyword>
<dbReference type="PROSITE" id="PS00605">
    <property type="entry name" value="ATPASE_C"/>
    <property type="match status" value="1"/>
</dbReference>
<dbReference type="GO" id="GO:0045259">
    <property type="term" value="C:proton-transporting ATP synthase complex"/>
    <property type="evidence" value="ECO:0007669"/>
    <property type="project" value="UniProtKB-KW"/>
</dbReference>
<dbReference type="InterPro" id="IPR000454">
    <property type="entry name" value="ATP_synth_F0_csu"/>
</dbReference>
<evidence type="ECO:0000256" key="9">
    <source>
        <dbReference type="ARBA" id="ARBA00023065"/>
    </source>
</evidence>
<dbReference type="InterPro" id="IPR038662">
    <property type="entry name" value="ATP_synth_F0_csu_sf"/>
</dbReference>
<dbReference type="AlphaFoldDB" id="Q950P8"/>
<organism evidence="14">
    <name type="scientific">Rhizophydium sp. 136</name>
    <dbReference type="NCBI Taxonomy" id="60187"/>
    <lineage>
        <taxon>Eukaryota</taxon>
        <taxon>Fungi</taxon>
        <taxon>Fungi incertae sedis</taxon>
        <taxon>Chytridiomycota</taxon>
        <taxon>Chytridiomycota incertae sedis</taxon>
        <taxon>Chytridiomycetes</taxon>
        <taxon>Rhizophydiales</taxon>
        <taxon>Rhizophydiaceae</taxon>
        <taxon>Rhizophydium</taxon>
    </lineage>
</organism>
<evidence type="ECO:0000256" key="8">
    <source>
        <dbReference type="ARBA" id="ARBA00022989"/>
    </source>
</evidence>
<evidence type="ECO:0000259" key="13">
    <source>
        <dbReference type="Pfam" id="PF00137"/>
    </source>
</evidence>
<keyword evidence="5" id="KW-0138">CF(0)</keyword>
<name>Q950P8_9FUNG</name>
<evidence type="ECO:0000256" key="5">
    <source>
        <dbReference type="ARBA" id="ARBA00022547"/>
    </source>
</evidence>
<reference evidence="14" key="1">
    <citation type="submission" date="2001-07" db="EMBL/GenBank/DDBJ databases">
        <authorList>
            <person name="Lang F.B.F."/>
        </authorList>
    </citation>
    <scope>NUCLEOTIDE SEQUENCE</scope>
    <source>
        <strain evidence="14">136</strain>
    </source>
</reference>
<dbReference type="PRINTS" id="PR00124">
    <property type="entry name" value="ATPASEC"/>
</dbReference>
<keyword evidence="12 14" id="KW-0496">Mitochondrion</keyword>
<dbReference type="PANTHER" id="PTHR10031">
    <property type="entry name" value="ATP SYNTHASE LIPID-BINDING PROTEIN, MITOCHONDRIAL"/>
    <property type="match status" value="1"/>
</dbReference>
<evidence type="ECO:0000256" key="2">
    <source>
        <dbReference type="ARBA" id="ARBA00006704"/>
    </source>
</evidence>
<keyword evidence="8 12" id="KW-1133">Transmembrane helix</keyword>
<dbReference type="Gene3D" id="1.20.20.10">
    <property type="entry name" value="F1F0 ATP synthase subunit C"/>
    <property type="match status" value="1"/>
</dbReference>
<keyword evidence="6 12" id="KW-0812">Transmembrane</keyword>
<comment type="similarity">
    <text evidence="2 12">Belongs to the ATPase C chain family.</text>
</comment>
<keyword evidence="11 12" id="KW-0472">Membrane</keyword>
<dbReference type="CDD" id="cd18182">
    <property type="entry name" value="ATP-synt_Fo_c_ATP5G3"/>
    <property type="match status" value="1"/>
</dbReference>
<feature type="transmembrane region" description="Helical" evidence="12">
    <location>
        <begin position="50"/>
        <end position="70"/>
    </location>
</feature>
<evidence type="ECO:0000256" key="7">
    <source>
        <dbReference type="ARBA" id="ARBA00022781"/>
    </source>
</evidence>
<evidence type="ECO:0000256" key="11">
    <source>
        <dbReference type="ARBA" id="ARBA00023136"/>
    </source>
</evidence>
<dbReference type="GO" id="GO:0033177">
    <property type="term" value="C:proton-transporting two-sector ATPase complex, proton-transporting domain"/>
    <property type="evidence" value="ECO:0007669"/>
    <property type="project" value="InterPro"/>
</dbReference>
<dbReference type="GO" id="GO:0031966">
    <property type="term" value="C:mitochondrial membrane"/>
    <property type="evidence" value="ECO:0007669"/>
    <property type="project" value="UniProtKB-SubCell"/>
</dbReference>
<evidence type="ECO:0000256" key="4">
    <source>
        <dbReference type="ARBA" id="ARBA00022448"/>
    </source>
</evidence>
<gene>
    <name evidence="14" type="primary">atp9</name>
</gene>
<proteinExistence type="inferred from homology"/>
<dbReference type="InterPro" id="IPR020537">
    <property type="entry name" value="ATP_synth_F0_csu_DDCD_BS"/>
</dbReference>
<dbReference type="GO" id="GO:0015078">
    <property type="term" value="F:proton transmembrane transporter activity"/>
    <property type="evidence" value="ECO:0007669"/>
    <property type="project" value="InterPro"/>
</dbReference>